<dbReference type="Pfam" id="PF14420">
    <property type="entry name" value="Clr5"/>
    <property type="match status" value="1"/>
</dbReference>
<dbReference type="Proteomes" id="UP000054516">
    <property type="component" value="Unassembled WGS sequence"/>
</dbReference>
<gene>
    <name evidence="3" type="ORF">SAMD00023353_8200150</name>
</gene>
<dbReference type="PANTHER" id="PTHR38788">
    <property type="entry name" value="CLR5 DOMAIN-CONTAINING PROTEIN"/>
    <property type="match status" value="1"/>
</dbReference>
<evidence type="ECO:0000313" key="4">
    <source>
        <dbReference type="Proteomes" id="UP000054516"/>
    </source>
</evidence>
<protein>
    <recommendedName>
        <fullName evidence="2">Clr5 domain-containing protein</fullName>
    </recommendedName>
</protein>
<sequence length="535" mass="61290">MGASRATDSWATANDWANHRPLITSLYRDQNKTLKETKKIMEEKHGFSATVRMYKARFAQWGIQKKIRAEDAIEIFRQQSAREAAGRPSTAFYIGGRRISPDRIRRYRYRAPPNVSERILKVEKNHDTEISPTSSRIHCRTPSPGPDDPPILHARMEDPADLKIHQEFTLIVRNYIVASVEGGLWQASSASPVPDAFTWAHYLATSRGLIAHNRTNEGFQLLNACFAQYKSHLLSPDPFFWLATYKAALLLGEGDTRLANMFLQHASDLTSTVLPSGHPFNHFWARVKRTGLQGLQQHAALLFESYLSVWKEKVGLLPPDRKSLIQMAFVFIQLHCSGMISYNFTRDALEGMMEVLSGSLSGQFLLQEAKFRMACLFLEERKFDKAEAVAGEILAWITRVQESDTDEFEVDHLRCKCLWTIFEIEDKRGNIERATQVGEYLVELCSDTYGRAHLQTMDAISALESFYARNENTSAIQRVTKQFNNRWNEFSSMAPDRERFPHTINQPWLHRCIELKEEQNLIQEVVDLLEQSSLG</sequence>
<reference evidence="3" key="1">
    <citation type="submission" date="2016-03" db="EMBL/GenBank/DDBJ databases">
        <title>Draft genome sequence of Rosellinia necatrix.</title>
        <authorList>
            <person name="Kanematsu S."/>
        </authorList>
    </citation>
    <scope>NUCLEOTIDE SEQUENCE [LARGE SCALE GENOMIC DNA]</scope>
    <source>
        <strain evidence="3">W97</strain>
    </source>
</reference>
<dbReference type="PANTHER" id="PTHR38788:SF3">
    <property type="entry name" value="CLR5 DOMAIN-CONTAINING PROTEIN"/>
    <property type="match status" value="1"/>
</dbReference>
<evidence type="ECO:0000313" key="3">
    <source>
        <dbReference type="EMBL" id="GAP92477.1"/>
    </source>
</evidence>
<evidence type="ECO:0000256" key="1">
    <source>
        <dbReference type="SAM" id="MobiDB-lite"/>
    </source>
</evidence>
<dbReference type="OrthoDB" id="5308957at2759"/>
<dbReference type="AlphaFoldDB" id="A0A1W2TV21"/>
<feature type="region of interest" description="Disordered" evidence="1">
    <location>
        <begin position="126"/>
        <end position="145"/>
    </location>
</feature>
<dbReference type="STRING" id="77044.A0A1W2TV21"/>
<keyword evidence="4" id="KW-1185">Reference proteome</keyword>
<dbReference type="InterPro" id="IPR025676">
    <property type="entry name" value="Clr5_dom"/>
</dbReference>
<dbReference type="EMBL" id="DF977527">
    <property type="protein sequence ID" value="GAP92477.1"/>
    <property type="molecule type" value="Genomic_DNA"/>
</dbReference>
<proteinExistence type="predicted"/>
<name>A0A1W2TV21_ROSNE</name>
<accession>A0A1W2TV21</accession>
<organism evidence="3">
    <name type="scientific">Rosellinia necatrix</name>
    <name type="common">White root-rot fungus</name>
    <dbReference type="NCBI Taxonomy" id="77044"/>
    <lineage>
        <taxon>Eukaryota</taxon>
        <taxon>Fungi</taxon>
        <taxon>Dikarya</taxon>
        <taxon>Ascomycota</taxon>
        <taxon>Pezizomycotina</taxon>
        <taxon>Sordariomycetes</taxon>
        <taxon>Xylariomycetidae</taxon>
        <taxon>Xylariales</taxon>
        <taxon>Xylariaceae</taxon>
        <taxon>Rosellinia</taxon>
    </lineage>
</organism>
<evidence type="ECO:0000259" key="2">
    <source>
        <dbReference type="Pfam" id="PF14420"/>
    </source>
</evidence>
<dbReference type="OMA" id="ATANDWA"/>
<feature type="domain" description="Clr5" evidence="2">
    <location>
        <begin position="13"/>
        <end position="65"/>
    </location>
</feature>